<comment type="caution">
    <text evidence="2">The sequence shown here is derived from an EMBL/GenBank/DDBJ whole genome shotgun (WGS) entry which is preliminary data.</text>
</comment>
<dbReference type="InterPro" id="IPR021320">
    <property type="entry name" value="DUF2905"/>
</dbReference>
<organism evidence="2 3">
    <name type="scientific">Paenibacillus solanacearum</name>
    <dbReference type="NCBI Taxonomy" id="2048548"/>
    <lineage>
        <taxon>Bacteria</taxon>
        <taxon>Bacillati</taxon>
        <taxon>Bacillota</taxon>
        <taxon>Bacilli</taxon>
        <taxon>Bacillales</taxon>
        <taxon>Paenibacillaceae</taxon>
        <taxon>Paenibacillus</taxon>
    </lineage>
</organism>
<feature type="transmembrane region" description="Helical" evidence="1">
    <location>
        <begin position="7"/>
        <end position="25"/>
    </location>
</feature>
<dbReference type="Pfam" id="PF11146">
    <property type="entry name" value="DUF2905"/>
    <property type="match status" value="1"/>
</dbReference>
<evidence type="ECO:0000256" key="1">
    <source>
        <dbReference type="SAM" id="Phobius"/>
    </source>
</evidence>
<dbReference type="PANTHER" id="PTHR36443">
    <property type="entry name" value="BSR5223 PROTEIN"/>
    <property type="match status" value="1"/>
</dbReference>
<protein>
    <recommendedName>
        <fullName evidence="4">DUF2905 domain-containing protein</fullName>
    </recommendedName>
</protein>
<dbReference type="AlphaFoldDB" id="A0A916JXD2"/>
<keyword evidence="1" id="KW-0472">Membrane</keyword>
<dbReference type="RefSeq" id="WP_218090570.1">
    <property type="nucleotide sequence ID" value="NZ_CAJVAS010000002.1"/>
</dbReference>
<name>A0A916JXD2_9BACL</name>
<gene>
    <name evidence="2" type="ORF">PAESOLCIP111_00751</name>
</gene>
<feature type="transmembrane region" description="Helical" evidence="1">
    <location>
        <begin position="45"/>
        <end position="68"/>
    </location>
</feature>
<keyword evidence="3" id="KW-1185">Reference proteome</keyword>
<reference evidence="2" key="1">
    <citation type="submission" date="2021-06" db="EMBL/GenBank/DDBJ databases">
        <authorList>
            <person name="Criscuolo A."/>
        </authorList>
    </citation>
    <scope>NUCLEOTIDE SEQUENCE</scope>
    <source>
        <strain evidence="2">CIP111600</strain>
    </source>
</reference>
<accession>A0A916JXD2</accession>
<dbReference type="PANTHER" id="PTHR36443:SF1">
    <property type="entry name" value="BSR5223 PROTEIN"/>
    <property type="match status" value="1"/>
</dbReference>
<proteinExistence type="predicted"/>
<keyword evidence="1" id="KW-0812">Transmembrane</keyword>
<dbReference type="EMBL" id="CAJVAS010000002">
    <property type="protein sequence ID" value="CAG7604920.1"/>
    <property type="molecule type" value="Genomic_DNA"/>
</dbReference>
<sequence length="73" mass="8007">MDSIPKLLIGGGVILIVAGLLWGVGGKYLQLGKLPGDIVIQKENVRFYFPVVTCIVISVVLSLGMYVIRWFTK</sequence>
<keyword evidence="1" id="KW-1133">Transmembrane helix</keyword>
<evidence type="ECO:0008006" key="4">
    <source>
        <dbReference type="Google" id="ProtNLM"/>
    </source>
</evidence>
<dbReference type="Proteomes" id="UP000693672">
    <property type="component" value="Unassembled WGS sequence"/>
</dbReference>
<evidence type="ECO:0000313" key="2">
    <source>
        <dbReference type="EMBL" id="CAG7604920.1"/>
    </source>
</evidence>
<evidence type="ECO:0000313" key="3">
    <source>
        <dbReference type="Proteomes" id="UP000693672"/>
    </source>
</evidence>